<sequence>MFPDVLFSGTPLMFMGMPVTGVASTQQLGAVNHCTGRKGWEKLP</sequence>
<dbReference type="AlphaFoldDB" id="A0A8E2BED9"/>
<comment type="caution">
    <text evidence="1">The sequence shown here is derived from an EMBL/GenBank/DDBJ whole genome shotgun (WGS) entry which is preliminary data.</text>
</comment>
<dbReference type="EMBL" id="JACHGI010000009">
    <property type="protein sequence ID" value="MBB6468249.1"/>
    <property type="molecule type" value="Genomic_DNA"/>
</dbReference>
<gene>
    <name evidence="1" type="ORF">HNQ96_004133</name>
</gene>
<dbReference type="Proteomes" id="UP000532373">
    <property type="component" value="Unassembled WGS sequence"/>
</dbReference>
<evidence type="ECO:0000313" key="2">
    <source>
        <dbReference type="Proteomes" id="UP000532373"/>
    </source>
</evidence>
<evidence type="ECO:0000313" key="1">
    <source>
        <dbReference type="EMBL" id="MBB6468249.1"/>
    </source>
</evidence>
<dbReference type="RefSeq" id="WP_281397522.1">
    <property type="nucleotide sequence ID" value="NZ_JACHGI010000009.1"/>
</dbReference>
<proteinExistence type="predicted"/>
<organism evidence="1 2">
    <name type="scientific">Aminobacter carboxidus</name>
    <dbReference type="NCBI Taxonomy" id="376165"/>
    <lineage>
        <taxon>Bacteria</taxon>
        <taxon>Pseudomonadati</taxon>
        <taxon>Pseudomonadota</taxon>
        <taxon>Alphaproteobacteria</taxon>
        <taxon>Hyphomicrobiales</taxon>
        <taxon>Phyllobacteriaceae</taxon>
        <taxon>Aminobacter</taxon>
    </lineage>
</organism>
<protein>
    <submittedName>
        <fullName evidence="1">Uncharacterized protein</fullName>
    </submittedName>
</protein>
<name>A0A8E2BED9_9HYPH</name>
<accession>A0A8E2BED9</accession>
<reference evidence="1 2" key="1">
    <citation type="submission" date="2020-08" db="EMBL/GenBank/DDBJ databases">
        <title>Genomic Encyclopedia of Type Strains, Phase IV (KMG-IV): sequencing the most valuable type-strain genomes for metagenomic binning, comparative biology and taxonomic classification.</title>
        <authorList>
            <person name="Goeker M."/>
        </authorList>
    </citation>
    <scope>NUCLEOTIDE SEQUENCE [LARGE SCALE GENOMIC DNA]</scope>
    <source>
        <strain evidence="1 2">DSM 17454</strain>
    </source>
</reference>